<dbReference type="SUPFAM" id="SSF53335">
    <property type="entry name" value="S-adenosyl-L-methionine-dependent methyltransferases"/>
    <property type="match status" value="1"/>
</dbReference>
<dbReference type="InterPro" id="IPR029063">
    <property type="entry name" value="SAM-dependent_MTases_sf"/>
</dbReference>
<name>W9G6D3_9MICO</name>
<dbReference type="GO" id="GO:0008757">
    <property type="term" value="F:S-adenosylmethionine-dependent methyltransferase activity"/>
    <property type="evidence" value="ECO:0007669"/>
    <property type="project" value="InterPro"/>
</dbReference>
<organism evidence="2 3">
    <name type="scientific">Intrasporangium oryzae NRRL B-24470</name>
    <dbReference type="NCBI Taxonomy" id="1386089"/>
    <lineage>
        <taxon>Bacteria</taxon>
        <taxon>Bacillati</taxon>
        <taxon>Actinomycetota</taxon>
        <taxon>Actinomycetes</taxon>
        <taxon>Micrococcales</taxon>
        <taxon>Intrasporangiaceae</taxon>
        <taxon>Intrasporangium</taxon>
    </lineage>
</organism>
<keyword evidence="3" id="KW-1185">Reference proteome</keyword>
<proteinExistence type="predicted"/>
<dbReference type="Pfam" id="PF08241">
    <property type="entry name" value="Methyltransf_11"/>
    <property type="match status" value="1"/>
</dbReference>
<dbReference type="Proteomes" id="UP000019489">
    <property type="component" value="Unassembled WGS sequence"/>
</dbReference>
<comment type="caution">
    <text evidence="2">The sequence shown here is derived from an EMBL/GenBank/DDBJ whole genome shotgun (WGS) entry which is preliminary data.</text>
</comment>
<dbReference type="PANTHER" id="PTHR42912">
    <property type="entry name" value="METHYLTRANSFERASE"/>
    <property type="match status" value="1"/>
</dbReference>
<dbReference type="RefSeq" id="WP_051510435.1">
    <property type="nucleotide sequence ID" value="NZ_AWSA01000018.1"/>
</dbReference>
<sequence>MDEMTRPETVALQYARTDNLQTRRTVWGPGPEGVSPADVLRTAVVSARPNRVLEIGCGTGHFARSVLDAIPQVDYLATDVSEAMVEATRALGVRAVQASAESLPFPGTSFDVVVAAWMLYHVPDLAQTLREVRRVLRPGGVLAVATNGEEHLGDLLREAGGRPLVTQFTSENAEESLGRHFGSVVRRDVETRATFPDHASAAGYLATFDTGLAAALPYFDGERTFAGHTSVLVAR</sequence>
<dbReference type="Gene3D" id="3.40.50.150">
    <property type="entry name" value="Vaccinia Virus protein VP39"/>
    <property type="match status" value="1"/>
</dbReference>
<evidence type="ECO:0000313" key="2">
    <source>
        <dbReference type="EMBL" id="EWT01741.1"/>
    </source>
</evidence>
<dbReference type="AlphaFoldDB" id="W9G6D3"/>
<dbReference type="PANTHER" id="PTHR42912:SF93">
    <property type="entry name" value="N6-ADENOSINE-METHYLTRANSFERASE TMT1A"/>
    <property type="match status" value="1"/>
</dbReference>
<dbReference type="EMBL" id="AWSA01000018">
    <property type="protein sequence ID" value="EWT01741.1"/>
    <property type="molecule type" value="Genomic_DNA"/>
</dbReference>
<dbReference type="OrthoDB" id="9805171at2"/>
<dbReference type="InterPro" id="IPR050508">
    <property type="entry name" value="Methyltransf_Superfamily"/>
</dbReference>
<dbReference type="eggNOG" id="COG2226">
    <property type="taxonomic scope" value="Bacteria"/>
</dbReference>
<dbReference type="CDD" id="cd02440">
    <property type="entry name" value="AdoMet_MTases"/>
    <property type="match status" value="1"/>
</dbReference>
<gene>
    <name evidence="2" type="ORF">N865_07805</name>
</gene>
<accession>W9G6D3</accession>
<dbReference type="PATRIC" id="fig|1386089.3.peg.2054"/>
<reference evidence="2 3" key="1">
    <citation type="submission" date="2013-08" db="EMBL/GenBank/DDBJ databases">
        <title>Intrasporangium oryzae NRRL B-24470.</title>
        <authorList>
            <person name="Liu H."/>
            <person name="Wang G."/>
        </authorList>
    </citation>
    <scope>NUCLEOTIDE SEQUENCE [LARGE SCALE GENOMIC DNA]</scope>
    <source>
        <strain evidence="2 3">NRRL B-24470</strain>
    </source>
</reference>
<feature type="domain" description="Methyltransferase type 11" evidence="1">
    <location>
        <begin position="53"/>
        <end position="143"/>
    </location>
</feature>
<dbReference type="STRING" id="1386089.N865_07805"/>
<evidence type="ECO:0000259" key="1">
    <source>
        <dbReference type="Pfam" id="PF08241"/>
    </source>
</evidence>
<evidence type="ECO:0000313" key="3">
    <source>
        <dbReference type="Proteomes" id="UP000019489"/>
    </source>
</evidence>
<protein>
    <submittedName>
        <fullName evidence="2">Transcriptional regulator</fullName>
    </submittedName>
</protein>
<dbReference type="InterPro" id="IPR013216">
    <property type="entry name" value="Methyltransf_11"/>
</dbReference>